<keyword evidence="4 7" id="KW-0472">Membrane</keyword>
<dbReference type="RefSeq" id="XP_040714984.1">
    <property type="nucleotide sequence ID" value="XM_040860463.1"/>
</dbReference>
<accession>A0A1Y2DVP1</accession>
<feature type="region of interest" description="Disordered" evidence="6">
    <location>
        <begin position="287"/>
        <end position="388"/>
    </location>
</feature>
<feature type="transmembrane region" description="Helical" evidence="7">
    <location>
        <begin position="252"/>
        <end position="276"/>
    </location>
</feature>
<feature type="transmembrane region" description="Helical" evidence="7">
    <location>
        <begin position="65"/>
        <end position="88"/>
    </location>
</feature>
<evidence type="ECO:0000256" key="5">
    <source>
        <dbReference type="ARBA" id="ARBA00038359"/>
    </source>
</evidence>
<evidence type="ECO:0000313" key="10">
    <source>
        <dbReference type="Proteomes" id="UP000193689"/>
    </source>
</evidence>
<evidence type="ECO:0000256" key="4">
    <source>
        <dbReference type="ARBA" id="ARBA00023136"/>
    </source>
</evidence>
<feature type="transmembrane region" description="Helical" evidence="7">
    <location>
        <begin position="144"/>
        <end position="164"/>
    </location>
</feature>
<evidence type="ECO:0000256" key="6">
    <source>
        <dbReference type="SAM" id="MobiDB-lite"/>
    </source>
</evidence>
<feature type="transmembrane region" description="Helical" evidence="7">
    <location>
        <begin position="215"/>
        <end position="240"/>
    </location>
</feature>
<sequence length="388" mass="42739">MATTIDPLTPAAPAPAGVTADFYSTSQLQLELLVVFGVTFGIATILLMLRLYTGLVLTKQLGWDAFFVVLSWLASLTFFIVMVIAFQAGFGRHLYNVNVGQLARYIELLKTMAITYIWPPTLAKVSLLFLYYRIDKHMGFRYCIPLAGFAVLAPTLIYTILFAGPCDPAKGDLQCLNKLAVSQAVTNIGTDAMLIAMPIHMIANLNMAMRQKITLGCLLAFGSFVVVFSIIRAAFVHSFVSDADITHTQAYVAIWGCLELNFGIICNCLAVLKPFLTRHMPWLARRITGTSGTRGQPRSKSEQTTTAFSMAKQSSRSHWRGDPGNHSYQLHSVGKSLTPDPEQQLSSTNKPTSRVIVTDEYFVDYSPKKPNGGDDSSTEGILEDSTRR</sequence>
<proteinExistence type="inferred from homology"/>
<dbReference type="PANTHER" id="PTHR33048">
    <property type="entry name" value="PTH11-LIKE INTEGRAL MEMBRANE PROTEIN (AFU_ORTHOLOGUE AFUA_5G11245)"/>
    <property type="match status" value="1"/>
</dbReference>
<comment type="subcellular location">
    <subcellularLocation>
        <location evidence="1">Membrane</location>
        <topology evidence="1">Multi-pass membrane protein</topology>
    </subcellularLocation>
</comment>
<dbReference type="EMBL" id="MCFJ01000008">
    <property type="protein sequence ID" value="ORY63327.1"/>
    <property type="molecule type" value="Genomic_DNA"/>
</dbReference>
<protein>
    <recommendedName>
        <fullName evidence="8">Rhodopsin domain-containing protein</fullName>
    </recommendedName>
</protein>
<feature type="transmembrane region" description="Helical" evidence="7">
    <location>
        <begin position="32"/>
        <end position="53"/>
    </location>
</feature>
<dbReference type="Pfam" id="PF20684">
    <property type="entry name" value="Fung_rhodopsin"/>
    <property type="match status" value="1"/>
</dbReference>
<evidence type="ECO:0000256" key="1">
    <source>
        <dbReference type="ARBA" id="ARBA00004141"/>
    </source>
</evidence>
<name>A0A1Y2DVP1_9PEZI</name>
<keyword evidence="2 7" id="KW-0812">Transmembrane</keyword>
<organism evidence="9 10">
    <name type="scientific">Pseudomassariella vexata</name>
    <dbReference type="NCBI Taxonomy" id="1141098"/>
    <lineage>
        <taxon>Eukaryota</taxon>
        <taxon>Fungi</taxon>
        <taxon>Dikarya</taxon>
        <taxon>Ascomycota</taxon>
        <taxon>Pezizomycotina</taxon>
        <taxon>Sordariomycetes</taxon>
        <taxon>Xylariomycetidae</taxon>
        <taxon>Amphisphaeriales</taxon>
        <taxon>Pseudomassariaceae</taxon>
        <taxon>Pseudomassariella</taxon>
    </lineage>
</organism>
<dbReference type="Proteomes" id="UP000193689">
    <property type="component" value="Unassembled WGS sequence"/>
</dbReference>
<dbReference type="InterPro" id="IPR049326">
    <property type="entry name" value="Rhodopsin_dom_fungi"/>
</dbReference>
<evidence type="ECO:0000256" key="7">
    <source>
        <dbReference type="SAM" id="Phobius"/>
    </source>
</evidence>
<feature type="compositionally biased region" description="Polar residues" evidence="6">
    <location>
        <begin position="288"/>
        <end position="316"/>
    </location>
</feature>
<evidence type="ECO:0000313" key="9">
    <source>
        <dbReference type="EMBL" id="ORY63327.1"/>
    </source>
</evidence>
<dbReference type="OrthoDB" id="5401779at2759"/>
<dbReference type="GeneID" id="63776675"/>
<dbReference type="STRING" id="1141098.A0A1Y2DVP1"/>
<dbReference type="GO" id="GO:0016020">
    <property type="term" value="C:membrane"/>
    <property type="evidence" value="ECO:0007669"/>
    <property type="project" value="UniProtKB-SubCell"/>
</dbReference>
<reference evidence="9 10" key="1">
    <citation type="submission" date="2016-07" db="EMBL/GenBank/DDBJ databases">
        <title>Pervasive Adenine N6-methylation of Active Genes in Fungi.</title>
        <authorList>
            <consortium name="DOE Joint Genome Institute"/>
            <person name="Mondo S.J."/>
            <person name="Dannebaum R.O."/>
            <person name="Kuo R.C."/>
            <person name="Labutti K."/>
            <person name="Haridas S."/>
            <person name="Kuo A."/>
            <person name="Salamov A."/>
            <person name="Ahrendt S.R."/>
            <person name="Lipzen A."/>
            <person name="Sullivan W."/>
            <person name="Andreopoulos W.B."/>
            <person name="Clum A."/>
            <person name="Lindquist E."/>
            <person name="Daum C."/>
            <person name="Ramamoorthy G.K."/>
            <person name="Gryganskyi A."/>
            <person name="Culley D."/>
            <person name="Magnuson J.K."/>
            <person name="James T.Y."/>
            <person name="O'Malley M.A."/>
            <person name="Stajich J.E."/>
            <person name="Spatafora J.W."/>
            <person name="Visel A."/>
            <person name="Grigoriev I.V."/>
        </authorList>
    </citation>
    <scope>NUCLEOTIDE SEQUENCE [LARGE SCALE GENOMIC DNA]</scope>
    <source>
        <strain evidence="9 10">CBS 129021</strain>
    </source>
</reference>
<feature type="transmembrane region" description="Helical" evidence="7">
    <location>
        <begin position="108"/>
        <end position="132"/>
    </location>
</feature>
<dbReference type="PANTHER" id="PTHR33048:SF129">
    <property type="entry name" value="INTEGRAL MEMBRANE PROTEIN-RELATED"/>
    <property type="match status" value="1"/>
</dbReference>
<comment type="similarity">
    <text evidence="5">Belongs to the SAT4 family.</text>
</comment>
<dbReference type="InParanoid" id="A0A1Y2DVP1"/>
<comment type="caution">
    <text evidence="9">The sequence shown here is derived from an EMBL/GenBank/DDBJ whole genome shotgun (WGS) entry which is preliminary data.</text>
</comment>
<dbReference type="AlphaFoldDB" id="A0A1Y2DVP1"/>
<keyword evidence="3 7" id="KW-1133">Transmembrane helix</keyword>
<gene>
    <name evidence="9" type="ORF">BCR38DRAFT_436534</name>
</gene>
<feature type="domain" description="Rhodopsin" evidence="8">
    <location>
        <begin position="49"/>
        <end position="277"/>
    </location>
</feature>
<evidence type="ECO:0000256" key="3">
    <source>
        <dbReference type="ARBA" id="ARBA00022989"/>
    </source>
</evidence>
<feature type="transmembrane region" description="Helical" evidence="7">
    <location>
        <begin position="184"/>
        <end position="203"/>
    </location>
</feature>
<dbReference type="InterPro" id="IPR052337">
    <property type="entry name" value="SAT4-like"/>
</dbReference>
<keyword evidence="10" id="KW-1185">Reference proteome</keyword>
<evidence type="ECO:0000259" key="8">
    <source>
        <dbReference type="Pfam" id="PF20684"/>
    </source>
</evidence>
<feature type="compositionally biased region" description="Polar residues" evidence="6">
    <location>
        <begin position="341"/>
        <end position="352"/>
    </location>
</feature>
<evidence type="ECO:0000256" key="2">
    <source>
        <dbReference type="ARBA" id="ARBA00022692"/>
    </source>
</evidence>